<reference evidence="1" key="1">
    <citation type="journal article" date="2020" name="mSystems">
        <title>Genome- and Community-Level Interaction Insights into Carbon Utilization and Element Cycling Functions of Hydrothermarchaeota in Hydrothermal Sediment.</title>
        <authorList>
            <person name="Zhou Z."/>
            <person name="Liu Y."/>
            <person name="Xu W."/>
            <person name="Pan J."/>
            <person name="Luo Z.H."/>
            <person name="Li M."/>
        </authorList>
    </citation>
    <scope>NUCLEOTIDE SEQUENCE [LARGE SCALE GENOMIC DNA]</scope>
    <source>
        <strain evidence="1">SpSt-658</strain>
    </source>
</reference>
<dbReference type="AlphaFoldDB" id="A0A7C4D123"/>
<proteinExistence type="predicted"/>
<name>A0A7C4D123_9CREN</name>
<accession>A0A7C4D123</accession>
<protein>
    <submittedName>
        <fullName evidence="1">Uncharacterized protein</fullName>
    </submittedName>
</protein>
<evidence type="ECO:0000313" key="1">
    <source>
        <dbReference type="EMBL" id="HGM07600.1"/>
    </source>
</evidence>
<gene>
    <name evidence="1" type="ORF">ENU31_04240</name>
</gene>
<dbReference type="EMBL" id="DTCA01000128">
    <property type="protein sequence ID" value="HGM07600.1"/>
    <property type="molecule type" value="Genomic_DNA"/>
</dbReference>
<organism evidence="1">
    <name type="scientific">Ignisphaera aggregans</name>
    <dbReference type="NCBI Taxonomy" id="334771"/>
    <lineage>
        <taxon>Archaea</taxon>
        <taxon>Thermoproteota</taxon>
        <taxon>Thermoprotei</taxon>
        <taxon>Desulfurococcales</taxon>
        <taxon>Desulfurococcaceae</taxon>
        <taxon>Ignisphaera</taxon>
    </lineage>
</organism>
<sequence length="113" mass="12781">MSTTEPIETEFTIFKSRFMSALEALKRYMSEEKRDEFQTVIDNISEAIKVGEKINVAELVADLMNPKKFGLPQEIIEEFLSYIVGDEAGGESIISGTIEQAKKIIWSKSKQKS</sequence>
<comment type="caution">
    <text evidence="1">The sequence shown here is derived from an EMBL/GenBank/DDBJ whole genome shotgun (WGS) entry which is preliminary data.</text>
</comment>